<dbReference type="Proteomes" id="UP000799423">
    <property type="component" value="Unassembled WGS sequence"/>
</dbReference>
<keyword evidence="1" id="KW-1133">Transmembrane helix</keyword>
<evidence type="ECO:0000313" key="2">
    <source>
        <dbReference type="EMBL" id="KAF2849395.1"/>
    </source>
</evidence>
<keyword evidence="1" id="KW-0472">Membrane</keyword>
<organism evidence="2 3">
    <name type="scientific">Plenodomus tracheiphilus IPT5</name>
    <dbReference type="NCBI Taxonomy" id="1408161"/>
    <lineage>
        <taxon>Eukaryota</taxon>
        <taxon>Fungi</taxon>
        <taxon>Dikarya</taxon>
        <taxon>Ascomycota</taxon>
        <taxon>Pezizomycotina</taxon>
        <taxon>Dothideomycetes</taxon>
        <taxon>Pleosporomycetidae</taxon>
        <taxon>Pleosporales</taxon>
        <taxon>Pleosporineae</taxon>
        <taxon>Leptosphaeriaceae</taxon>
        <taxon>Plenodomus</taxon>
    </lineage>
</organism>
<sequence length="61" mass="6744">MRSVALFSRYPFWFIGGGGILIGLLMVGLDRGLRGYAGLGWDGGWRYWRLPYSSTGGGVSW</sequence>
<dbReference type="EMBL" id="MU006312">
    <property type="protein sequence ID" value="KAF2849395.1"/>
    <property type="molecule type" value="Genomic_DNA"/>
</dbReference>
<keyword evidence="3" id="KW-1185">Reference proteome</keyword>
<gene>
    <name evidence="2" type="ORF">T440DRAFT_469489</name>
</gene>
<evidence type="ECO:0000313" key="3">
    <source>
        <dbReference type="Proteomes" id="UP000799423"/>
    </source>
</evidence>
<protein>
    <submittedName>
        <fullName evidence="2">Uncharacterized protein</fullName>
    </submittedName>
</protein>
<keyword evidence="1" id="KW-0812">Transmembrane</keyword>
<reference evidence="2" key="1">
    <citation type="submission" date="2020-01" db="EMBL/GenBank/DDBJ databases">
        <authorList>
            <consortium name="DOE Joint Genome Institute"/>
            <person name="Haridas S."/>
            <person name="Albert R."/>
            <person name="Binder M."/>
            <person name="Bloem J."/>
            <person name="Labutti K."/>
            <person name="Salamov A."/>
            <person name="Andreopoulos B."/>
            <person name="Baker S.E."/>
            <person name="Barry K."/>
            <person name="Bills G."/>
            <person name="Bluhm B.H."/>
            <person name="Cannon C."/>
            <person name="Castanera R."/>
            <person name="Culley D.E."/>
            <person name="Daum C."/>
            <person name="Ezra D."/>
            <person name="Gonzalez J.B."/>
            <person name="Henrissat B."/>
            <person name="Kuo A."/>
            <person name="Liang C."/>
            <person name="Lipzen A."/>
            <person name="Lutzoni F."/>
            <person name="Magnuson J."/>
            <person name="Mondo S."/>
            <person name="Nolan M."/>
            <person name="Ohm R."/>
            <person name="Pangilinan J."/>
            <person name="Park H.-J."/>
            <person name="Ramirez L."/>
            <person name="Alfaro M."/>
            <person name="Sun H."/>
            <person name="Tritt A."/>
            <person name="Yoshinaga Y."/>
            <person name="Zwiers L.-H."/>
            <person name="Turgeon B.G."/>
            <person name="Goodwin S.B."/>
            <person name="Spatafora J.W."/>
            <person name="Crous P.W."/>
            <person name="Grigoriev I.V."/>
        </authorList>
    </citation>
    <scope>NUCLEOTIDE SEQUENCE</scope>
    <source>
        <strain evidence="2">IPT5</strain>
    </source>
</reference>
<evidence type="ECO:0000256" key="1">
    <source>
        <dbReference type="SAM" id="Phobius"/>
    </source>
</evidence>
<name>A0A6A7B4M4_9PLEO</name>
<dbReference type="AlphaFoldDB" id="A0A6A7B4M4"/>
<proteinExistence type="predicted"/>
<feature type="transmembrane region" description="Helical" evidence="1">
    <location>
        <begin position="12"/>
        <end position="29"/>
    </location>
</feature>
<accession>A0A6A7B4M4</accession>